<dbReference type="Pfam" id="PF14322">
    <property type="entry name" value="SusD-like_3"/>
    <property type="match status" value="1"/>
</dbReference>
<comment type="subcellular location">
    <subcellularLocation>
        <location evidence="1">Cell outer membrane</location>
    </subcellularLocation>
</comment>
<dbReference type="Pfam" id="PF07980">
    <property type="entry name" value="SusD_RagB"/>
    <property type="match status" value="1"/>
</dbReference>
<evidence type="ECO:0000256" key="1">
    <source>
        <dbReference type="ARBA" id="ARBA00004442"/>
    </source>
</evidence>
<dbReference type="InterPro" id="IPR033985">
    <property type="entry name" value="SusD-like_N"/>
</dbReference>
<accession>A0A1M6JJL1</accession>
<evidence type="ECO:0000313" key="8">
    <source>
        <dbReference type="EMBL" id="SHJ46921.1"/>
    </source>
</evidence>
<keyword evidence="3" id="KW-0732">Signal</keyword>
<dbReference type="InterPro" id="IPR012944">
    <property type="entry name" value="SusD_RagB_dom"/>
</dbReference>
<evidence type="ECO:0000259" key="7">
    <source>
        <dbReference type="Pfam" id="PF14322"/>
    </source>
</evidence>
<dbReference type="CDD" id="cd08977">
    <property type="entry name" value="SusD"/>
    <property type="match status" value="1"/>
</dbReference>
<proteinExistence type="inferred from homology"/>
<dbReference type="PROSITE" id="PS51257">
    <property type="entry name" value="PROKAR_LIPOPROTEIN"/>
    <property type="match status" value="1"/>
</dbReference>
<dbReference type="InterPro" id="IPR011990">
    <property type="entry name" value="TPR-like_helical_dom_sf"/>
</dbReference>
<dbReference type="AlphaFoldDB" id="A0A1M6JJL1"/>
<dbReference type="OrthoDB" id="5694214at2"/>
<dbReference type="RefSeq" id="WP_072765154.1">
    <property type="nucleotide sequence ID" value="NZ_FQYX01000022.1"/>
</dbReference>
<dbReference type="GO" id="GO:0009279">
    <property type="term" value="C:cell outer membrane"/>
    <property type="evidence" value="ECO:0007669"/>
    <property type="project" value="UniProtKB-SubCell"/>
</dbReference>
<keyword evidence="9" id="KW-1185">Reference proteome</keyword>
<protein>
    <submittedName>
        <fullName evidence="8">Starch-binding associating with outer membrane</fullName>
    </submittedName>
</protein>
<feature type="domain" description="SusD-like N-terminal" evidence="7">
    <location>
        <begin position="73"/>
        <end position="209"/>
    </location>
</feature>
<evidence type="ECO:0000313" key="9">
    <source>
        <dbReference type="Proteomes" id="UP000184231"/>
    </source>
</evidence>
<dbReference type="Proteomes" id="UP000184231">
    <property type="component" value="Unassembled WGS sequence"/>
</dbReference>
<keyword evidence="4" id="KW-0472">Membrane</keyword>
<dbReference type="Gene3D" id="1.25.40.390">
    <property type="match status" value="1"/>
</dbReference>
<evidence type="ECO:0000256" key="3">
    <source>
        <dbReference type="ARBA" id="ARBA00022729"/>
    </source>
</evidence>
<evidence type="ECO:0000256" key="2">
    <source>
        <dbReference type="ARBA" id="ARBA00006275"/>
    </source>
</evidence>
<dbReference type="EMBL" id="FQYX01000022">
    <property type="protein sequence ID" value="SHJ46921.1"/>
    <property type="molecule type" value="Genomic_DNA"/>
</dbReference>
<evidence type="ECO:0000256" key="4">
    <source>
        <dbReference type="ARBA" id="ARBA00023136"/>
    </source>
</evidence>
<keyword evidence="5" id="KW-0998">Cell outer membrane</keyword>
<sequence length="507" mass="57031">MKYLNRNYTSIVVILLLGLLTVSCEKLEEEPFSFESASNTFQNIENFENLVNGATRILQSINYYGLTSGSKAIESNPTIDTYSFTPADFEGFWSDSYRAINNLNSVIENITLAKNASEAQRDKILGKSYFLRAFAYFNLVRFYGDVPLILSGSSSLDNVGVTDPRMASVDVYAQIIADFQLAESLLGTSNLPGEPTVWAAKAYLAKVYLTMAGAPLKLSENYAKAASKAKEIIDSEAFQLGAYVDNFIASKQDASSSILFQFIYSTNAGAAYSNPLFGNTSVRNGITNPGSRAYRRYMDEFPDGPRKEVTFYMNTDPVIDDFLNETDGNGNYSNQAYRNANKIGETDERKYFLKDALDTGFIKKYTYGTEGPEGNQSDQNLVMFRYAEVLLIYAEAQNLADNGANNLSYELLNSVRVRGRGETATIPPMSLSTSDFDKIVIEERYWEFGYEMKRWFDVLRKEIPLTFDIYTSGEFQEFTSAFPARYLFPIPQREIELNPNLTQNKGY</sequence>
<reference evidence="8 9" key="1">
    <citation type="submission" date="2016-11" db="EMBL/GenBank/DDBJ databases">
        <authorList>
            <person name="Jaros S."/>
            <person name="Januszkiewicz K."/>
            <person name="Wedrychowicz H."/>
        </authorList>
    </citation>
    <scope>NUCLEOTIDE SEQUENCE [LARGE SCALE GENOMIC DNA]</scope>
    <source>
        <strain evidence="8 9">CGMCC 1.8863</strain>
    </source>
</reference>
<dbReference type="STRING" id="558155.SAMN04487911_12228"/>
<name>A0A1M6JJL1_9FLAO</name>
<comment type="similarity">
    <text evidence="2">Belongs to the SusD family.</text>
</comment>
<dbReference type="SUPFAM" id="SSF48452">
    <property type="entry name" value="TPR-like"/>
    <property type="match status" value="1"/>
</dbReference>
<evidence type="ECO:0000256" key="5">
    <source>
        <dbReference type="ARBA" id="ARBA00023237"/>
    </source>
</evidence>
<gene>
    <name evidence="8" type="ORF">SAMN04487911_12228</name>
</gene>
<evidence type="ECO:0000259" key="6">
    <source>
        <dbReference type="Pfam" id="PF07980"/>
    </source>
</evidence>
<feature type="domain" description="RagB/SusD" evidence="6">
    <location>
        <begin position="303"/>
        <end position="507"/>
    </location>
</feature>
<organism evidence="8 9">
    <name type="scientific">Arenibacter nanhaiticus</name>
    <dbReference type="NCBI Taxonomy" id="558155"/>
    <lineage>
        <taxon>Bacteria</taxon>
        <taxon>Pseudomonadati</taxon>
        <taxon>Bacteroidota</taxon>
        <taxon>Flavobacteriia</taxon>
        <taxon>Flavobacteriales</taxon>
        <taxon>Flavobacteriaceae</taxon>
        <taxon>Arenibacter</taxon>
    </lineage>
</organism>